<dbReference type="GO" id="GO:0006529">
    <property type="term" value="P:asparagine biosynthetic process"/>
    <property type="evidence" value="ECO:0007669"/>
    <property type="project" value="UniProtKB-KW"/>
</dbReference>
<dbReference type="InterPro" id="IPR014729">
    <property type="entry name" value="Rossmann-like_a/b/a_fold"/>
</dbReference>
<comment type="caution">
    <text evidence="5">The sequence shown here is derived from an EMBL/GenBank/DDBJ whole genome shotgun (WGS) entry which is preliminary data.</text>
</comment>
<keyword evidence="2" id="KW-0061">Asparagine biosynthesis</keyword>
<feature type="compositionally biased region" description="Polar residues" evidence="4">
    <location>
        <begin position="298"/>
        <end position="308"/>
    </location>
</feature>
<feature type="region of interest" description="Disordered" evidence="4">
    <location>
        <begin position="192"/>
        <end position="211"/>
    </location>
</feature>
<dbReference type="EMBL" id="JAODUO010000002">
    <property type="protein sequence ID" value="KAK2194122.1"/>
    <property type="molecule type" value="Genomic_DNA"/>
</dbReference>
<name>A0AAD9PG10_RIDPI</name>
<evidence type="ECO:0000256" key="4">
    <source>
        <dbReference type="SAM" id="MobiDB-lite"/>
    </source>
</evidence>
<dbReference type="InterPro" id="IPR051857">
    <property type="entry name" value="Asn_synthetase_domain"/>
</dbReference>
<organism evidence="5 6">
    <name type="scientific">Ridgeia piscesae</name>
    <name type="common">Tubeworm</name>
    <dbReference type="NCBI Taxonomy" id="27915"/>
    <lineage>
        <taxon>Eukaryota</taxon>
        <taxon>Metazoa</taxon>
        <taxon>Spiralia</taxon>
        <taxon>Lophotrochozoa</taxon>
        <taxon>Annelida</taxon>
        <taxon>Polychaeta</taxon>
        <taxon>Sedentaria</taxon>
        <taxon>Canalipalpata</taxon>
        <taxon>Sabellida</taxon>
        <taxon>Siboglinidae</taxon>
        <taxon>Ridgeia</taxon>
    </lineage>
</organism>
<gene>
    <name evidence="5" type="ORF">NP493_2g09055</name>
</gene>
<proteinExistence type="predicted"/>
<feature type="compositionally biased region" description="Basic and acidic residues" evidence="4">
    <location>
        <begin position="192"/>
        <end position="206"/>
    </location>
</feature>
<dbReference type="Gene3D" id="3.40.50.620">
    <property type="entry name" value="HUPs"/>
    <property type="match status" value="1"/>
</dbReference>
<dbReference type="Proteomes" id="UP001209878">
    <property type="component" value="Unassembled WGS sequence"/>
</dbReference>
<feature type="compositionally biased region" description="Polar residues" evidence="4">
    <location>
        <begin position="316"/>
        <end position="340"/>
    </location>
</feature>
<evidence type="ECO:0000256" key="1">
    <source>
        <dbReference type="ARBA" id="ARBA00022605"/>
    </source>
</evidence>
<feature type="region of interest" description="Disordered" evidence="4">
    <location>
        <begin position="295"/>
        <end position="380"/>
    </location>
</feature>
<feature type="compositionally biased region" description="Basic and acidic residues" evidence="4">
    <location>
        <begin position="341"/>
        <end position="357"/>
    </location>
</feature>
<keyword evidence="6" id="KW-1185">Reference proteome</keyword>
<reference evidence="5" key="1">
    <citation type="journal article" date="2023" name="Mol. Biol. Evol.">
        <title>Third-Generation Sequencing Reveals the Adaptive Role of the Epigenome in Three Deep-Sea Polychaetes.</title>
        <authorList>
            <person name="Perez M."/>
            <person name="Aroh O."/>
            <person name="Sun Y."/>
            <person name="Lan Y."/>
            <person name="Juniper S.K."/>
            <person name="Young C.R."/>
            <person name="Angers B."/>
            <person name="Qian P.Y."/>
        </authorList>
    </citation>
    <scope>NUCLEOTIDE SEQUENCE</scope>
    <source>
        <strain evidence="5">R07B-5</strain>
    </source>
</reference>
<evidence type="ECO:0000256" key="3">
    <source>
        <dbReference type="ARBA" id="ARBA00022962"/>
    </source>
</evidence>
<evidence type="ECO:0000313" key="6">
    <source>
        <dbReference type="Proteomes" id="UP001209878"/>
    </source>
</evidence>
<keyword evidence="3" id="KW-0315">Glutamine amidotransferase</keyword>
<dbReference type="AlphaFoldDB" id="A0AAD9PG10"/>
<dbReference type="PANTHER" id="PTHR45937:SF1">
    <property type="entry name" value="ASPARAGINE SYNTHETASE DOMAIN-CONTAINING PROTEIN 1"/>
    <property type="match status" value="1"/>
</dbReference>
<dbReference type="PANTHER" id="PTHR45937">
    <property type="entry name" value="ASPARAGINE SYNTHETASE DOMAIN-CONTAINING PROTEIN 1"/>
    <property type="match status" value="1"/>
</dbReference>
<keyword evidence="1" id="KW-0028">Amino-acid biosynthesis</keyword>
<sequence>MLRDTPVITVTGLFQSSSRQLWFGRDVLGRRSLLYHLSSDTGQLSLSSVSLDPLRPWTELPAVGVYTVHFGDTCVSTRNDVLHEILCYPWMTPLGPPCAPGGGVSKGHVVDVADAVPVSGDTCLQDQDWGGVPMRWAQVGIIAPLGVFNTTLPGSLDEMSTGVAHSDHRGEEVDMTGHGCRWGGEGDVVSDHSRCPGDGTRSRVDTDSSVCQGRTETITASSASNSDSHVGREAPEGASVSLLKCATERQLGLSQKLLDVLSEAVRVRVQLQASRCHQCLAQDLREDRESDVALDRISLNTTDTSPDTSPAAETCELSNSAVSTHNSASNSDNTAHQTTVHLHDNPFEKQPPKEGTQKRPKNRSVLSSHQFDVPDRITGRDGLGQLNPDRCWNFVEIDVTLQELQEASIGCAIWFAARGRGLVTEATGKRVEYVSTARVVLVGMGADEQLAGYSRHRMKFQ</sequence>
<protein>
    <submittedName>
        <fullName evidence="5">Uncharacterized protein</fullName>
    </submittedName>
</protein>
<evidence type="ECO:0000256" key="2">
    <source>
        <dbReference type="ARBA" id="ARBA00022888"/>
    </source>
</evidence>
<evidence type="ECO:0000313" key="5">
    <source>
        <dbReference type="EMBL" id="KAK2194122.1"/>
    </source>
</evidence>
<accession>A0AAD9PG10</accession>